<dbReference type="Pfam" id="PF18097">
    <property type="entry name" value="Vta1_C"/>
    <property type="match status" value="1"/>
</dbReference>
<dbReference type="PANTHER" id="PTHR46009:SF1">
    <property type="entry name" value="VACUOLAR PROTEIN SORTING-ASSOCIATED PROTEIN VTA1 HOMOLOG"/>
    <property type="match status" value="1"/>
</dbReference>
<evidence type="ECO:0000256" key="2">
    <source>
        <dbReference type="ARBA" id="ARBA00004496"/>
    </source>
</evidence>
<evidence type="ECO:0008006" key="14">
    <source>
        <dbReference type="Google" id="ProtNLM"/>
    </source>
</evidence>
<protein>
    <recommendedName>
        <fullName evidence="14">DUF605-domain-containing protein</fullName>
    </recommendedName>
</protein>
<evidence type="ECO:0000259" key="10">
    <source>
        <dbReference type="Pfam" id="PF04652"/>
    </source>
</evidence>
<keyword evidence="6" id="KW-0967">Endosome</keyword>
<dbReference type="InterPro" id="IPR044538">
    <property type="entry name" value="Vta1-like"/>
</dbReference>
<accession>A0ABR0EDH1</accession>
<comment type="subcellular location">
    <subcellularLocation>
        <location evidence="2">Cytoplasm</location>
    </subcellularLocation>
    <subcellularLocation>
        <location evidence="1">Endosome membrane</location>
        <topology evidence="1">Peripheral membrane protein</topology>
    </subcellularLocation>
</comment>
<evidence type="ECO:0000256" key="1">
    <source>
        <dbReference type="ARBA" id="ARBA00004481"/>
    </source>
</evidence>
<evidence type="ECO:0000256" key="7">
    <source>
        <dbReference type="ARBA" id="ARBA00022927"/>
    </source>
</evidence>
<dbReference type="EMBL" id="JAXOVC010000007">
    <property type="protein sequence ID" value="KAK4499522.1"/>
    <property type="molecule type" value="Genomic_DNA"/>
</dbReference>
<keyword evidence="7" id="KW-0653">Protein transport</keyword>
<dbReference type="InterPro" id="IPR023175">
    <property type="entry name" value="Vta1/CALS_N_sf"/>
</dbReference>
<evidence type="ECO:0000256" key="6">
    <source>
        <dbReference type="ARBA" id="ARBA00022753"/>
    </source>
</evidence>
<feature type="compositionally biased region" description="Low complexity" evidence="9">
    <location>
        <begin position="354"/>
        <end position="363"/>
    </location>
</feature>
<evidence type="ECO:0000256" key="5">
    <source>
        <dbReference type="ARBA" id="ARBA00022490"/>
    </source>
</evidence>
<feature type="region of interest" description="Disordered" evidence="9">
    <location>
        <begin position="197"/>
        <end position="375"/>
    </location>
</feature>
<gene>
    <name evidence="12" type="ORF">PRZ48_010038</name>
</gene>
<keyword evidence="13" id="KW-1185">Reference proteome</keyword>
<name>A0ABR0EDH1_ZASCE</name>
<feature type="compositionally biased region" description="Pro residues" evidence="9">
    <location>
        <begin position="341"/>
        <end position="353"/>
    </location>
</feature>
<keyword evidence="5" id="KW-0963">Cytoplasm</keyword>
<evidence type="ECO:0000313" key="13">
    <source>
        <dbReference type="Proteomes" id="UP001305779"/>
    </source>
</evidence>
<dbReference type="Proteomes" id="UP001305779">
    <property type="component" value="Unassembled WGS sequence"/>
</dbReference>
<feature type="domain" description="Vta1 C-terminal" evidence="11">
    <location>
        <begin position="376"/>
        <end position="411"/>
    </location>
</feature>
<dbReference type="PANTHER" id="PTHR46009">
    <property type="entry name" value="VACUOLAR PROTEIN SORTING-ASSOCIATED PROTEIN VTA1 HOMOLOG"/>
    <property type="match status" value="1"/>
</dbReference>
<evidence type="ECO:0000256" key="8">
    <source>
        <dbReference type="ARBA" id="ARBA00023136"/>
    </source>
</evidence>
<evidence type="ECO:0000256" key="9">
    <source>
        <dbReference type="SAM" id="MobiDB-lite"/>
    </source>
</evidence>
<feature type="compositionally biased region" description="Low complexity" evidence="9">
    <location>
        <begin position="282"/>
        <end position="306"/>
    </location>
</feature>
<dbReference type="Gene3D" id="1.25.40.270">
    <property type="entry name" value="Vacuolar protein sorting-associated protein vta1"/>
    <property type="match status" value="1"/>
</dbReference>
<keyword evidence="4" id="KW-0813">Transport</keyword>
<dbReference type="InterPro" id="IPR039431">
    <property type="entry name" value="Vta1/CALS_N"/>
</dbReference>
<evidence type="ECO:0000259" key="11">
    <source>
        <dbReference type="Pfam" id="PF18097"/>
    </source>
</evidence>
<reference evidence="12 13" key="1">
    <citation type="journal article" date="2023" name="G3 (Bethesda)">
        <title>A chromosome-level genome assembly of Zasmidium syzygii isolated from banana leaves.</title>
        <authorList>
            <person name="van Westerhoven A.C."/>
            <person name="Mehrabi R."/>
            <person name="Talebi R."/>
            <person name="Steentjes M.B.F."/>
            <person name="Corcolon B."/>
            <person name="Chong P.A."/>
            <person name="Kema G.H.J."/>
            <person name="Seidl M.F."/>
        </authorList>
    </citation>
    <scope>NUCLEOTIDE SEQUENCE [LARGE SCALE GENOMIC DNA]</scope>
    <source>
        <strain evidence="12 13">P124</strain>
    </source>
</reference>
<comment type="similarity">
    <text evidence="3">Belongs to the VTA1 family.</text>
</comment>
<dbReference type="Pfam" id="PF04652">
    <property type="entry name" value="Vta1"/>
    <property type="match status" value="1"/>
</dbReference>
<dbReference type="Gene3D" id="1.20.5.420">
    <property type="entry name" value="Immunoglobulin FC, subunit C"/>
    <property type="match status" value="1"/>
</dbReference>
<comment type="caution">
    <text evidence="12">The sequence shown here is derived from an EMBL/GenBank/DDBJ whole genome shotgun (WGS) entry which is preliminary data.</text>
</comment>
<organism evidence="12 13">
    <name type="scientific">Zasmidium cellare</name>
    <name type="common">Wine cellar mold</name>
    <name type="synonym">Racodium cellare</name>
    <dbReference type="NCBI Taxonomy" id="395010"/>
    <lineage>
        <taxon>Eukaryota</taxon>
        <taxon>Fungi</taxon>
        <taxon>Dikarya</taxon>
        <taxon>Ascomycota</taxon>
        <taxon>Pezizomycotina</taxon>
        <taxon>Dothideomycetes</taxon>
        <taxon>Dothideomycetidae</taxon>
        <taxon>Mycosphaerellales</taxon>
        <taxon>Mycosphaerellaceae</taxon>
        <taxon>Zasmidium</taxon>
    </lineage>
</organism>
<keyword evidence="8" id="KW-0472">Membrane</keyword>
<evidence type="ECO:0000256" key="4">
    <source>
        <dbReference type="ARBA" id="ARBA00022448"/>
    </source>
</evidence>
<proteinExistence type="inferred from homology"/>
<evidence type="ECO:0000313" key="12">
    <source>
        <dbReference type="EMBL" id="KAK4499522.1"/>
    </source>
</evidence>
<dbReference type="InterPro" id="IPR041212">
    <property type="entry name" value="Vta1_C"/>
</dbReference>
<sequence length="414" mass="44483">MAAVVPTSMKSACPDIHRLAVRAAQLQKFKPIVSYWCEYYILQLILAKELHTADEECGQYAAQLMDKLEQFKDANKGNDAIEDDVASKAYIENFALETFSKGDKAQETNTVTKATPDTFQAAITFMELLNIWGPLEPEIQAKIKYAKFHALRIAKAYKAGEDPNLTNPKVGRPPQEDQVMEDGLEEELKNMENNAGVYKQPTVESAPESALPSRPESTLHHNPPSLPLRTADENALPQEPDISPIDPADNVNSRAGSVGGGYFPSVPDAPSNVNSTGPVTQPPSSTQTFTTSDPTDFYAQPATQHPTAPPPGDLSRPSAPTPHQATVGPSVPQIPTASPAMPVPPPVQAPPAPIQSIPSQPTYGGPPPGGYRTDDDSIIAAQKHAKWAISALNFEDVNTAVKELRIALNSLGAS</sequence>
<feature type="domain" description="Vta1/callose synthase N-terminal" evidence="10">
    <location>
        <begin position="16"/>
        <end position="158"/>
    </location>
</feature>
<evidence type="ECO:0000256" key="3">
    <source>
        <dbReference type="ARBA" id="ARBA00007895"/>
    </source>
</evidence>